<dbReference type="InterPro" id="IPR051395">
    <property type="entry name" value="Cytochrome_c_Peroxidase/MauG"/>
</dbReference>
<feature type="signal peptide" evidence="7">
    <location>
        <begin position="1"/>
        <end position="20"/>
    </location>
</feature>
<reference evidence="9" key="1">
    <citation type="submission" date="2021-03" db="EMBL/GenBank/DDBJ databases">
        <authorList>
            <person name="Wang G."/>
        </authorList>
    </citation>
    <scope>NUCLEOTIDE SEQUENCE</scope>
    <source>
        <strain evidence="9">KCTC 12899</strain>
    </source>
</reference>
<dbReference type="AlphaFoldDB" id="A0A8J7U5A4"/>
<evidence type="ECO:0000256" key="7">
    <source>
        <dbReference type="SAM" id="SignalP"/>
    </source>
</evidence>
<evidence type="ECO:0000256" key="3">
    <source>
        <dbReference type="ARBA" id="ARBA00022723"/>
    </source>
</evidence>
<gene>
    <name evidence="9" type="ORF">J3U88_27950</name>
</gene>
<dbReference type="Proteomes" id="UP000664417">
    <property type="component" value="Unassembled WGS sequence"/>
</dbReference>
<dbReference type="GO" id="GO:0020037">
    <property type="term" value="F:heme binding"/>
    <property type="evidence" value="ECO:0007669"/>
    <property type="project" value="InterPro"/>
</dbReference>
<comment type="subcellular location">
    <subcellularLocation>
        <location evidence="1">Cell envelope</location>
    </subcellularLocation>
</comment>
<dbReference type="GO" id="GO:0009055">
    <property type="term" value="F:electron transfer activity"/>
    <property type="evidence" value="ECO:0007669"/>
    <property type="project" value="InterPro"/>
</dbReference>
<dbReference type="GO" id="GO:0004130">
    <property type="term" value="F:cytochrome-c peroxidase activity"/>
    <property type="evidence" value="ECO:0007669"/>
    <property type="project" value="TreeGrafter"/>
</dbReference>
<protein>
    <submittedName>
        <fullName evidence="9">C-type cytochrome</fullName>
    </submittedName>
</protein>
<dbReference type="InterPro" id="IPR009056">
    <property type="entry name" value="Cyt_c-like_dom"/>
</dbReference>
<dbReference type="Pfam" id="PF03150">
    <property type="entry name" value="CCP_MauG"/>
    <property type="match status" value="1"/>
</dbReference>
<dbReference type="EMBL" id="JAFREP010000034">
    <property type="protein sequence ID" value="MBO1322338.1"/>
    <property type="molecule type" value="Genomic_DNA"/>
</dbReference>
<keyword evidence="7" id="KW-0732">Signal</keyword>
<comment type="caution">
    <text evidence="9">The sequence shown here is derived from an EMBL/GenBank/DDBJ whole genome shotgun (WGS) entry which is preliminary data.</text>
</comment>
<keyword evidence="5 6" id="KW-0408">Iron</keyword>
<keyword evidence="10" id="KW-1185">Reference proteome</keyword>
<evidence type="ECO:0000313" key="10">
    <source>
        <dbReference type="Proteomes" id="UP000664417"/>
    </source>
</evidence>
<evidence type="ECO:0000256" key="1">
    <source>
        <dbReference type="ARBA" id="ARBA00004196"/>
    </source>
</evidence>
<evidence type="ECO:0000256" key="5">
    <source>
        <dbReference type="ARBA" id="ARBA00023004"/>
    </source>
</evidence>
<evidence type="ECO:0000256" key="4">
    <source>
        <dbReference type="ARBA" id="ARBA00023002"/>
    </source>
</evidence>
<feature type="domain" description="Cytochrome c" evidence="8">
    <location>
        <begin position="277"/>
        <end position="398"/>
    </location>
</feature>
<dbReference type="SUPFAM" id="SSF46626">
    <property type="entry name" value="Cytochrome c"/>
    <property type="match status" value="2"/>
</dbReference>
<dbReference type="GO" id="GO:0030313">
    <property type="term" value="C:cell envelope"/>
    <property type="evidence" value="ECO:0007669"/>
    <property type="project" value="UniProtKB-SubCell"/>
</dbReference>
<dbReference type="PROSITE" id="PS00018">
    <property type="entry name" value="EF_HAND_1"/>
    <property type="match status" value="1"/>
</dbReference>
<evidence type="ECO:0000313" key="9">
    <source>
        <dbReference type="EMBL" id="MBO1322338.1"/>
    </source>
</evidence>
<dbReference type="PROSITE" id="PS51007">
    <property type="entry name" value="CYTC"/>
    <property type="match status" value="1"/>
</dbReference>
<dbReference type="InterPro" id="IPR004852">
    <property type="entry name" value="Di-haem_cyt_c_peroxidsae"/>
</dbReference>
<feature type="chain" id="PRO_5035205066" evidence="7">
    <location>
        <begin position="21"/>
        <end position="610"/>
    </location>
</feature>
<sequence>MNHFFRFSIFFACITAPLWAQPGGGGGGPLEPLPAPPVPVENPITTAKTNLGKILFWDEQLSSTNTVACGTCHQPRFGGSDPRSQNSVALATNPGFDGLFGTDDDVIASPGVPVNFADGTYGWSSSFEMLEQVTSRKSPPATDAAYSPELFWDGRAGTTLLDPDTGNVVIADGAALENQALGPPLSDAEMAHTTRDWDEITTKLASAQPLVLSPGIPSDLADWINGRGYPELFSEAFGDDGITAVRVAMAIATYERTTFSDQTPHDQDLRNEINLPQQERQGRQVFIQRGCATCHGGATFSDNNYHYIGVRPNDEDNGRFDVTGNNGDRGRFRTPALRNIALRAPYFHDGSAATLAEVVEFYDRGGDFDAPNKNNRIVPLNMSDDEKEALVAFMQNSLTDARAANETAPFDRPTLFIESDRKPVIQDSGVAGSGDFVPRIHAIEPPLAGNPSFTIGLDQSLGGAAAVLVIDDTPPASGSIPADAAFLRREVTLQGSGSGMGFGSVSTAVPNDRLTVGNTYYARWYVTDAGAANSLAESEIAAFTVFGEAVHNGCPADLNIDRSINVLDMVTLINDMGACEGSCISDLDGNGTVEEADFNMSLDDWLTCDL</sequence>
<dbReference type="PANTHER" id="PTHR30600">
    <property type="entry name" value="CYTOCHROME C PEROXIDASE-RELATED"/>
    <property type="match status" value="1"/>
</dbReference>
<proteinExistence type="predicted"/>
<accession>A0A8J7U5A4</accession>
<dbReference type="Pfam" id="PF00034">
    <property type="entry name" value="Cytochrom_C"/>
    <property type="match status" value="1"/>
</dbReference>
<dbReference type="RefSeq" id="WP_207862311.1">
    <property type="nucleotide sequence ID" value="NZ_JAFREP010000034.1"/>
</dbReference>
<evidence type="ECO:0000259" key="8">
    <source>
        <dbReference type="PROSITE" id="PS51007"/>
    </source>
</evidence>
<name>A0A8J7U5A4_9BACT</name>
<keyword evidence="4" id="KW-0560">Oxidoreductase</keyword>
<dbReference type="InterPro" id="IPR018247">
    <property type="entry name" value="EF_Hand_1_Ca_BS"/>
</dbReference>
<organism evidence="9 10">
    <name type="scientific">Acanthopleuribacter pedis</name>
    <dbReference type="NCBI Taxonomy" id="442870"/>
    <lineage>
        <taxon>Bacteria</taxon>
        <taxon>Pseudomonadati</taxon>
        <taxon>Acidobacteriota</taxon>
        <taxon>Holophagae</taxon>
        <taxon>Acanthopleuribacterales</taxon>
        <taxon>Acanthopleuribacteraceae</taxon>
        <taxon>Acanthopleuribacter</taxon>
    </lineage>
</organism>
<keyword evidence="3 6" id="KW-0479">Metal-binding</keyword>
<dbReference type="Gene3D" id="1.10.760.10">
    <property type="entry name" value="Cytochrome c-like domain"/>
    <property type="match status" value="2"/>
</dbReference>
<dbReference type="InterPro" id="IPR036909">
    <property type="entry name" value="Cyt_c-like_dom_sf"/>
</dbReference>
<keyword evidence="2 6" id="KW-0349">Heme</keyword>
<evidence type="ECO:0000256" key="2">
    <source>
        <dbReference type="ARBA" id="ARBA00022617"/>
    </source>
</evidence>
<evidence type="ECO:0000256" key="6">
    <source>
        <dbReference type="PROSITE-ProRule" id="PRU00433"/>
    </source>
</evidence>
<dbReference type="GO" id="GO:0046872">
    <property type="term" value="F:metal ion binding"/>
    <property type="evidence" value="ECO:0007669"/>
    <property type="project" value="UniProtKB-KW"/>
</dbReference>